<evidence type="ECO:0000313" key="3">
    <source>
        <dbReference type="EMBL" id="MBB6439979.1"/>
    </source>
</evidence>
<evidence type="ECO:0000256" key="1">
    <source>
        <dbReference type="SAM" id="Coils"/>
    </source>
</evidence>
<name>A0A7X0LU15_9ACTN</name>
<dbReference type="SUPFAM" id="SSF52540">
    <property type="entry name" value="P-loop containing nucleoside triphosphate hydrolases"/>
    <property type="match status" value="1"/>
</dbReference>
<accession>A0A7X0LU15</accession>
<dbReference type="AlphaFoldDB" id="A0A7X0LU15"/>
<comment type="caution">
    <text evidence="3">The sequence shown here is derived from an EMBL/GenBank/DDBJ whole genome shotgun (WGS) entry which is preliminary data.</text>
</comment>
<gene>
    <name evidence="3" type="ORF">HNQ79_006492</name>
</gene>
<dbReference type="InterPro" id="IPR027417">
    <property type="entry name" value="P-loop_NTPase"/>
</dbReference>
<reference evidence="3 4" key="1">
    <citation type="submission" date="2020-08" db="EMBL/GenBank/DDBJ databases">
        <title>Genomic Encyclopedia of Type Strains, Phase IV (KMG-IV): sequencing the most valuable type-strain genomes for metagenomic binning, comparative biology and taxonomic classification.</title>
        <authorList>
            <person name="Goeker M."/>
        </authorList>
    </citation>
    <scope>NUCLEOTIDE SEQUENCE [LARGE SCALE GENOMIC DNA]</scope>
    <source>
        <strain evidence="3 4">DSM 40141</strain>
    </source>
</reference>
<sequence length="642" mass="71133">MTHGTSLERGLRISKVRLIRDGGEFDEYEFASGMLNILHGVRNSSKSTTLRVIDYCLGDRDNVTKALGAAVADAYVAVTTELRIDGQLYELSRSWAYGSMGKVTVNNEAIAATEFSDWILDVLGWPNVHIPLGLNPATAPGLTPLSFRNTLRHIHRTEESWIGFADKEHEYVRRAVTSQLLGFVRPRAADAKGQFDLAQAKRSLNEAEAVDREVQQSTGQAVSAICDSMQLPPTRSMAQVAEARRTVTASLEAVRRRRQELTRQIQNTAPAHEEGSETDTPAGYDGTLTTRYAGLTRDLKLATDNVAALEQLHEEHSRSAESVRGEIGRMERLSASVGIFGNLPVRLCPACEQDIDPTRYHAPDSCYVCYQSVDDDQRQRRAQVEIRSLKSELTDLDDVVTRTLADLGAARSLQEEFQGNHAELAQQLNDERAAQLAPFVAALEELAAQIARLEHKLTAFPAIEAIYQRRDQAREALGAAQQVVSELGSEPAPPPHTGASPMVRCSTFADRMNEFLEEFRGDAWLDRDVSIRHSDLTFYVGTRPWDQALGAEAKVLFFLAYSYATLFLDHDLDEECAFPGLLLLDNPYQQGIDENVVRRVLHKLAQAARDTGTQVISTQAHPLRADAKASRVIPMPRVYAAP</sequence>
<organism evidence="3 4">
    <name type="scientific">Streptomyces candidus</name>
    <dbReference type="NCBI Taxonomy" id="67283"/>
    <lineage>
        <taxon>Bacteria</taxon>
        <taxon>Bacillati</taxon>
        <taxon>Actinomycetota</taxon>
        <taxon>Actinomycetes</taxon>
        <taxon>Kitasatosporales</taxon>
        <taxon>Streptomycetaceae</taxon>
        <taxon>Streptomyces</taxon>
    </lineage>
</organism>
<protein>
    <submittedName>
        <fullName evidence="3">Phage host-nuclease inhibitor protein Gam</fullName>
    </submittedName>
</protein>
<evidence type="ECO:0000256" key="2">
    <source>
        <dbReference type="SAM" id="MobiDB-lite"/>
    </source>
</evidence>
<feature type="coiled-coil region" evidence="1">
    <location>
        <begin position="292"/>
        <end position="319"/>
    </location>
</feature>
<keyword evidence="1" id="KW-0175">Coiled coil</keyword>
<proteinExistence type="predicted"/>
<dbReference type="Gene3D" id="3.40.50.300">
    <property type="entry name" value="P-loop containing nucleotide triphosphate hydrolases"/>
    <property type="match status" value="1"/>
</dbReference>
<evidence type="ECO:0000313" key="4">
    <source>
        <dbReference type="Proteomes" id="UP000540423"/>
    </source>
</evidence>
<dbReference type="Proteomes" id="UP000540423">
    <property type="component" value="Unassembled WGS sequence"/>
</dbReference>
<dbReference type="RefSeq" id="WP_185036461.1">
    <property type="nucleotide sequence ID" value="NZ_BNBN01000028.1"/>
</dbReference>
<keyword evidence="4" id="KW-1185">Reference proteome</keyword>
<dbReference type="EMBL" id="JACHEM010000033">
    <property type="protein sequence ID" value="MBB6439979.1"/>
    <property type="molecule type" value="Genomic_DNA"/>
</dbReference>
<feature type="region of interest" description="Disordered" evidence="2">
    <location>
        <begin position="263"/>
        <end position="286"/>
    </location>
</feature>